<name>A0A8S5T2V6_9CAUD</name>
<organism evidence="1">
    <name type="scientific">Podoviridae sp. ctuch15</name>
    <dbReference type="NCBI Taxonomy" id="2827752"/>
    <lineage>
        <taxon>Viruses</taxon>
        <taxon>Duplodnaviria</taxon>
        <taxon>Heunggongvirae</taxon>
        <taxon>Uroviricota</taxon>
        <taxon>Caudoviricetes</taxon>
    </lineage>
</organism>
<reference evidence="1" key="1">
    <citation type="journal article" date="2021" name="Proc. Natl. Acad. Sci. U.S.A.">
        <title>A Catalog of Tens of Thousands of Viruses from Human Metagenomes Reveals Hidden Associations with Chronic Diseases.</title>
        <authorList>
            <person name="Tisza M.J."/>
            <person name="Buck C.B."/>
        </authorList>
    </citation>
    <scope>NUCLEOTIDE SEQUENCE</scope>
    <source>
        <strain evidence="1">Ctuch15</strain>
    </source>
</reference>
<protein>
    <submittedName>
        <fullName evidence="1">Uncharacterized protein</fullName>
    </submittedName>
</protein>
<sequence length="45" mass="5217">MYAMSFFSQIWSISTGLSFSSSFKLLESFSFYIPVFGLTTPFIRF</sequence>
<proteinExistence type="predicted"/>
<dbReference type="EMBL" id="BK032731">
    <property type="protein sequence ID" value="DAF57303.1"/>
    <property type="molecule type" value="Genomic_DNA"/>
</dbReference>
<accession>A0A8S5T2V6</accession>
<evidence type="ECO:0000313" key="1">
    <source>
        <dbReference type="EMBL" id="DAF57303.1"/>
    </source>
</evidence>